<dbReference type="Proteomes" id="UP000738359">
    <property type="component" value="Unassembled WGS sequence"/>
</dbReference>
<feature type="region of interest" description="Disordered" evidence="1">
    <location>
        <begin position="231"/>
        <end position="299"/>
    </location>
</feature>
<feature type="compositionally biased region" description="Polar residues" evidence="1">
    <location>
        <begin position="266"/>
        <end position="285"/>
    </location>
</feature>
<keyword evidence="3" id="KW-1185">Reference proteome</keyword>
<feature type="compositionally biased region" description="Polar residues" evidence="1">
    <location>
        <begin position="103"/>
        <end position="129"/>
    </location>
</feature>
<feature type="compositionally biased region" description="Basic residues" evidence="1">
    <location>
        <begin position="237"/>
        <end position="246"/>
    </location>
</feature>
<comment type="caution">
    <text evidence="2">The sequence shown here is derived from an EMBL/GenBank/DDBJ whole genome shotgun (WGS) entry which is preliminary data.</text>
</comment>
<dbReference type="OrthoDB" id="3014581at2759"/>
<evidence type="ECO:0000313" key="3">
    <source>
        <dbReference type="Proteomes" id="UP000738359"/>
    </source>
</evidence>
<dbReference type="EMBL" id="JAAAHY010001341">
    <property type="protein sequence ID" value="KAF9950089.1"/>
    <property type="molecule type" value="Genomic_DNA"/>
</dbReference>
<reference evidence="2" key="1">
    <citation type="journal article" date="2020" name="Fungal Divers.">
        <title>Resolving the Mortierellaceae phylogeny through synthesis of multi-gene phylogenetics and phylogenomics.</title>
        <authorList>
            <person name="Vandepol N."/>
            <person name="Liber J."/>
            <person name="Desiro A."/>
            <person name="Na H."/>
            <person name="Kennedy M."/>
            <person name="Barry K."/>
            <person name="Grigoriev I.V."/>
            <person name="Miller A.N."/>
            <person name="O'Donnell K."/>
            <person name="Stajich J.E."/>
            <person name="Bonito G."/>
        </authorList>
    </citation>
    <scope>NUCLEOTIDE SEQUENCE</scope>
    <source>
        <strain evidence="2">CK1249</strain>
    </source>
</reference>
<evidence type="ECO:0000256" key="1">
    <source>
        <dbReference type="SAM" id="MobiDB-lite"/>
    </source>
</evidence>
<accession>A0A9P6IVX8</accession>
<proteinExistence type="predicted"/>
<feature type="region of interest" description="Disordered" evidence="1">
    <location>
        <begin position="617"/>
        <end position="665"/>
    </location>
</feature>
<feature type="compositionally biased region" description="Low complexity" evidence="1">
    <location>
        <begin position="247"/>
        <end position="265"/>
    </location>
</feature>
<feature type="region of interest" description="Disordered" evidence="1">
    <location>
        <begin position="159"/>
        <end position="206"/>
    </location>
</feature>
<feature type="region of interest" description="Disordered" evidence="1">
    <location>
        <begin position="72"/>
        <end position="129"/>
    </location>
</feature>
<feature type="region of interest" description="Disordered" evidence="1">
    <location>
        <begin position="356"/>
        <end position="390"/>
    </location>
</feature>
<feature type="compositionally biased region" description="Basic residues" evidence="1">
    <location>
        <begin position="290"/>
        <end position="299"/>
    </location>
</feature>
<protein>
    <submittedName>
        <fullName evidence="2">Uncharacterized protein</fullName>
    </submittedName>
</protein>
<dbReference type="AlphaFoldDB" id="A0A9P6IVX8"/>
<organism evidence="2 3">
    <name type="scientific">Mortierella alpina</name>
    <name type="common">Oleaginous fungus</name>
    <name type="synonym">Mortierella renispora</name>
    <dbReference type="NCBI Taxonomy" id="64518"/>
    <lineage>
        <taxon>Eukaryota</taxon>
        <taxon>Fungi</taxon>
        <taxon>Fungi incertae sedis</taxon>
        <taxon>Mucoromycota</taxon>
        <taxon>Mortierellomycotina</taxon>
        <taxon>Mortierellomycetes</taxon>
        <taxon>Mortierellales</taxon>
        <taxon>Mortierellaceae</taxon>
        <taxon>Mortierella</taxon>
    </lineage>
</organism>
<sequence length="707" mass="77243">MRRIELLLCNVIPGASEFIAHGTHTSLAPQQQQQQPVGEQKGLSLNLHGLKQQSRQKRDVILSPQELLSRISLASPGTGPSTPFWARNTSGQPALQEDDVPSSEASNYGQEQQHNLPSSQQAGSPSSTPDYVQRMERIEILLRTVQNLPLAQGIFSDTRQQHPDASEDLSASRKKQQQQQQQKTSKKHGKTEARKQKSGNMINSNGAVVKRPHVAAGFAGQKPPPKLPQAIAEAAKKRQATRKKRVTAAAARAAATANTTTATTTVDASTMDNAAGLSSPSLSREQQQHQHQHQQHQHQHQIEMLGHSHRQVGAPAFNMYQQHQRSQHRLPAATINSMAIPMTSSYGSLVVPASSSTCSSATSSPRTERAEALSVEGTEQGDMGMSPRSEDSSVRAASVDQMLFSESQFPFQQQGVGHSVHSMPYSQVQAPPAIGMGMDFSFVGQTGAHPFSDQYVSRPHQPLQTSQATAFPDFGLGMGESLESLMKKNMGSLDGLLSDLSGGAALSSSDATTITSPSLSMPMQSLLQGTSTPAFEHGVYAPSATAAQFNYLQQQQRDLQQRQAPPAHAAHQDTLKSIWIPSHSGSFAVPANTEYAWQQQQQQQQQQHQSTLSINISANDSPQSEAGPELDLDGDQQQQQQPLSAHDLFQQQHEQQQQQQQQEEQLRKNSLVLDTLQPQQHRASIQHQHLQSFYIPQMQDEDDDGGF</sequence>
<evidence type="ECO:0000313" key="2">
    <source>
        <dbReference type="EMBL" id="KAF9950089.1"/>
    </source>
</evidence>
<feature type="compositionally biased region" description="Low complexity" evidence="1">
    <location>
        <begin position="356"/>
        <end position="365"/>
    </location>
</feature>
<name>A0A9P6IVX8_MORAP</name>
<feature type="compositionally biased region" description="Low complexity" evidence="1">
    <location>
        <begin position="650"/>
        <end position="663"/>
    </location>
</feature>
<gene>
    <name evidence="2" type="ORF">BGZ70_001514</name>
</gene>